<dbReference type="PROSITE" id="PS51347">
    <property type="entry name" value="PHOSPHOTRIESTERASE_2"/>
    <property type="match status" value="1"/>
</dbReference>
<keyword evidence="2" id="KW-0378">Hydrolase</keyword>
<dbReference type="InterPro" id="IPR001559">
    <property type="entry name" value="Phosphotriesterase"/>
</dbReference>
<keyword evidence="6" id="KW-1185">Reference proteome</keyword>
<reference evidence="5 6" key="1">
    <citation type="journal article" date="2019" name="Int. J. Syst. Evol. Microbiol.">
        <title>The Global Catalogue of Microorganisms (GCM) 10K type strain sequencing project: providing services to taxonomists for standard genome sequencing and annotation.</title>
        <authorList>
            <consortium name="The Broad Institute Genomics Platform"/>
            <consortium name="The Broad Institute Genome Sequencing Center for Infectious Disease"/>
            <person name="Wu L."/>
            <person name="Ma J."/>
        </authorList>
    </citation>
    <scope>NUCLEOTIDE SEQUENCE [LARGE SCALE GENOMIC DNA]</scope>
    <source>
        <strain evidence="5 6">JCM 13002</strain>
    </source>
</reference>
<comment type="caution">
    <text evidence="5">The sequence shown here is derived from an EMBL/GenBank/DDBJ whole genome shotgun (WGS) entry which is preliminary data.</text>
</comment>
<comment type="similarity">
    <text evidence="3">Belongs to the metallo-dependent hydrolases superfamily. Phosphotriesterase family.</text>
</comment>
<protein>
    <submittedName>
        <fullName evidence="5">Phosphotriesterase</fullName>
    </submittedName>
</protein>
<dbReference type="EMBL" id="BAAALD010000108">
    <property type="protein sequence ID" value="GAA1118464.1"/>
    <property type="molecule type" value="Genomic_DNA"/>
</dbReference>
<dbReference type="Proteomes" id="UP001499987">
    <property type="component" value="Unassembled WGS sequence"/>
</dbReference>
<evidence type="ECO:0000313" key="6">
    <source>
        <dbReference type="Proteomes" id="UP001499987"/>
    </source>
</evidence>
<evidence type="ECO:0000256" key="1">
    <source>
        <dbReference type="ARBA" id="ARBA00022723"/>
    </source>
</evidence>
<keyword evidence="1" id="KW-0479">Metal-binding</keyword>
<accession>A0ABN1U5C9</accession>
<evidence type="ECO:0000313" key="5">
    <source>
        <dbReference type="EMBL" id="GAA1118464.1"/>
    </source>
</evidence>
<feature type="region of interest" description="Disordered" evidence="4">
    <location>
        <begin position="1"/>
        <end position="20"/>
    </location>
</feature>
<dbReference type="InterPro" id="IPR032466">
    <property type="entry name" value="Metal_Hydrolase"/>
</dbReference>
<dbReference type="SUPFAM" id="SSF51556">
    <property type="entry name" value="Metallo-dependent hydrolases"/>
    <property type="match status" value="1"/>
</dbReference>
<feature type="modified residue" description="N6-carboxylysine" evidence="3">
    <location>
        <position position="128"/>
    </location>
</feature>
<evidence type="ECO:0000256" key="2">
    <source>
        <dbReference type="ARBA" id="ARBA00022801"/>
    </source>
</evidence>
<dbReference type="Gene3D" id="3.20.20.140">
    <property type="entry name" value="Metal-dependent hydrolases"/>
    <property type="match status" value="1"/>
</dbReference>
<sequence length="289" mass="30699">MTADRTPAVHTVLGPVPPERLGTTNSHDHLFLRSALLPGQELDDPAAAEDELRAFAALGGGAVVQWTPYGLGRRLDDLVELAETTGLHLVAATGLHQAAHYDDPDALRRLDLAALFTAELRDRAGLIKVAGGYHGLDAHARWTMTAAAEAHHATGAPIGVHHELGTGAQDVLELLCDRLGVPPHRVVLGHLNRFPDLGLHRELAASGAYLAFDGPSRANHATDHRLLECLHALADAGHAHRLLLGGDTTTAAARGNPGMPYLLHRLRPRLGPELAALVLTDNPAAAFAW</sequence>
<dbReference type="PIRSF" id="PIRSF016839">
    <property type="entry name" value="PhP"/>
    <property type="match status" value="1"/>
</dbReference>
<gene>
    <name evidence="5" type="ORF">GCM10009663_68070</name>
</gene>
<dbReference type="PANTHER" id="PTHR10819:SF3">
    <property type="entry name" value="PHOSPHOTRIESTERASE-RELATED PROTEIN"/>
    <property type="match status" value="1"/>
</dbReference>
<organism evidence="5 6">
    <name type="scientific">Kitasatospora arboriphila</name>
    <dbReference type="NCBI Taxonomy" id="258052"/>
    <lineage>
        <taxon>Bacteria</taxon>
        <taxon>Bacillati</taxon>
        <taxon>Actinomycetota</taxon>
        <taxon>Actinomycetes</taxon>
        <taxon>Kitasatosporales</taxon>
        <taxon>Streptomycetaceae</taxon>
        <taxon>Kitasatospora</taxon>
    </lineage>
</organism>
<evidence type="ECO:0000256" key="4">
    <source>
        <dbReference type="SAM" id="MobiDB-lite"/>
    </source>
</evidence>
<evidence type="ECO:0000256" key="3">
    <source>
        <dbReference type="PROSITE-ProRule" id="PRU00679"/>
    </source>
</evidence>
<proteinExistence type="inferred from homology"/>
<name>A0ABN1U5C9_9ACTN</name>
<dbReference type="PANTHER" id="PTHR10819">
    <property type="entry name" value="PHOSPHOTRIESTERASE-RELATED"/>
    <property type="match status" value="1"/>
</dbReference>
<dbReference type="RefSeq" id="WP_344627583.1">
    <property type="nucleotide sequence ID" value="NZ_BAAALD010000108.1"/>
</dbReference>
<dbReference type="Pfam" id="PF02126">
    <property type="entry name" value="PTE"/>
    <property type="match status" value="1"/>
</dbReference>